<dbReference type="AlphaFoldDB" id="A0A6I4J017"/>
<dbReference type="Proteomes" id="UP000441389">
    <property type="component" value="Unassembled WGS sequence"/>
</dbReference>
<dbReference type="RefSeq" id="WP_157026838.1">
    <property type="nucleotide sequence ID" value="NZ_WQMS01000008.1"/>
</dbReference>
<organism evidence="1 2">
    <name type="scientific">Sphingomonas horti</name>
    <dbReference type="NCBI Taxonomy" id="2682842"/>
    <lineage>
        <taxon>Bacteria</taxon>
        <taxon>Pseudomonadati</taxon>
        <taxon>Pseudomonadota</taxon>
        <taxon>Alphaproteobacteria</taxon>
        <taxon>Sphingomonadales</taxon>
        <taxon>Sphingomonadaceae</taxon>
        <taxon>Sphingomonas</taxon>
    </lineage>
</organism>
<protein>
    <submittedName>
        <fullName evidence="1">Uncharacterized protein</fullName>
    </submittedName>
</protein>
<comment type="caution">
    <text evidence="1">The sequence shown here is derived from an EMBL/GenBank/DDBJ whole genome shotgun (WGS) entry which is preliminary data.</text>
</comment>
<name>A0A6I4J017_9SPHN</name>
<accession>A0A6I4J017</accession>
<keyword evidence="2" id="KW-1185">Reference proteome</keyword>
<gene>
    <name evidence="1" type="ORF">GON01_07970</name>
</gene>
<reference evidence="1 2" key="1">
    <citation type="submission" date="2019-12" db="EMBL/GenBank/DDBJ databases">
        <authorList>
            <person name="Huq M.A."/>
        </authorList>
    </citation>
    <scope>NUCLEOTIDE SEQUENCE [LARGE SCALE GENOMIC DNA]</scope>
    <source>
        <strain evidence="1 2">MAH-20</strain>
    </source>
</reference>
<evidence type="ECO:0000313" key="1">
    <source>
        <dbReference type="EMBL" id="MVO77869.1"/>
    </source>
</evidence>
<dbReference type="EMBL" id="WQMS01000008">
    <property type="protein sequence ID" value="MVO77869.1"/>
    <property type="molecule type" value="Genomic_DNA"/>
</dbReference>
<proteinExistence type="predicted"/>
<sequence>MSRSAVIIILIIVLVGGGLWYLSGVDAEKPLTRVEKTIPNEKLGK</sequence>
<evidence type="ECO:0000313" key="2">
    <source>
        <dbReference type="Proteomes" id="UP000441389"/>
    </source>
</evidence>